<evidence type="ECO:0000259" key="7">
    <source>
        <dbReference type="Pfam" id="PF00155"/>
    </source>
</evidence>
<comment type="cofactor">
    <cofactor evidence="1">
        <name>pyridoxal 5'-phosphate</name>
        <dbReference type="ChEBI" id="CHEBI:597326"/>
    </cofactor>
</comment>
<gene>
    <name evidence="8" type="ORF">ES815_21585</name>
</gene>
<evidence type="ECO:0000256" key="6">
    <source>
        <dbReference type="ARBA" id="ARBA00022898"/>
    </source>
</evidence>
<accession>A0AAP9DDD1</accession>
<dbReference type="Gene3D" id="3.90.1150.10">
    <property type="entry name" value="Aspartate Aminotransferase, domain 1"/>
    <property type="match status" value="1"/>
</dbReference>
<dbReference type="InterPro" id="IPR015422">
    <property type="entry name" value="PyrdxlP-dep_Trfase_small"/>
</dbReference>
<dbReference type="InterPro" id="IPR050859">
    <property type="entry name" value="Class-I_PLP-dep_aminotransf"/>
</dbReference>
<dbReference type="PANTHER" id="PTHR42790">
    <property type="entry name" value="AMINOTRANSFERASE"/>
    <property type="match status" value="1"/>
</dbReference>
<dbReference type="GO" id="GO:1901605">
    <property type="term" value="P:alpha-amino acid metabolic process"/>
    <property type="evidence" value="ECO:0007669"/>
    <property type="project" value="TreeGrafter"/>
</dbReference>
<dbReference type="RefSeq" id="WP_142489635.1">
    <property type="nucleotide sequence ID" value="NZ_CP035382.1"/>
</dbReference>
<keyword evidence="4 8" id="KW-0032">Aminotransferase</keyword>
<protein>
    <submittedName>
        <fullName evidence="8">PLP-dependent aminotransferase family protein</fullName>
    </submittedName>
</protein>
<dbReference type="AlphaFoldDB" id="A0AAP9DDD1"/>
<comment type="similarity">
    <text evidence="2">Belongs to the class-I pyridoxal-phosphate-dependent aminotransferase family.</text>
</comment>
<evidence type="ECO:0000256" key="2">
    <source>
        <dbReference type="ARBA" id="ARBA00007441"/>
    </source>
</evidence>
<evidence type="ECO:0000313" key="8">
    <source>
        <dbReference type="EMBL" id="QDK20760.1"/>
    </source>
</evidence>
<dbReference type="Proteomes" id="UP000317812">
    <property type="component" value="Chromosome"/>
</dbReference>
<organism evidence="8 9">
    <name type="scientific">Leclercia adecarboxylata</name>
    <dbReference type="NCBI Taxonomy" id="83655"/>
    <lineage>
        <taxon>Bacteria</taxon>
        <taxon>Pseudomonadati</taxon>
        <taxon>Pseudomonadota</taxon>
        <taxon>Gammaproteobacteria</taxon>
        <taxon>Enterobacterales</taxon>
        <taxon>Enterobacteriaceae</taxon>
        <taxon>Leclercia</taxon>
    </lineage>
</organism>
<name>A0AAP9DDD1_9ENTR</name>
<sequence>MSHNKIASKLQNLQSSAIRELLKHSKMDGVISMGGGIPDPQLFDREGLQLAMDKVLSSAWRDAFQYGLSEGSPELRGAICQLMHERAIHATPDEVVVTSGSQQSLDILARALINPGDVVVVERPTYLAALQVLQLAEANLMSVGTDGDGMKIDELDALVKTTSVKAVYIVPTFGNPGGVTLAEHRRKQLVALSQRYGFVIIEDDPYGEINFTGTTFTPLKAWAAEVGNSDNVIYTSTFSKILAPGARVGWLVVPGWLKRQVVNLKQATDLHTSSLSQSLAYHYLMSGRLAGQIALIRAAYKQKCQVLSQHLQNELGDHLTFHLPKGGMFLWAKFKYEMDTTRWLQKTLNHGVVYVPGEFFYCDEPDHATLRMSYVSTTEENLKEAVRRLKAALN</sequence>
<dbReference type="Gene3D" id="3.40.640.10">
    <property type="entry name" value="Type I PLP-dependent aspartate aminotransferase-like (Major domain)"/>
    <property type="match status" value="1"/>
</dbReference>
<reference evidence="8 9" key="1">
    <citation type="submission" date="2019-01" db="EMBL/GenBank/DDBJ databases">
        <title>Florfenicol resistance in Enterobacteriaceae and whole-genome sequence analysis of florfenicol-resistant Leclercia adecarboxylata strain R25.</title>
        <authorList>
            <person name="Bao Q."/>
            <person name="Ying Y."/>
        </authorList>
    </citation>
    <scope>NUCLEOTIDE SEQUENCE [LARGE SCALE GENOMIC DNA]</scope>
    <source>
        <strain evidence="8 9">R25</strain>
    </source>
</reference>
<dbReference type="FunFam" id="3.40.640.10:FF:000053">
    <property type="entry name" value="Aminotransferase, class I"/>
    <property type="match status" value="1"/>
</dbReference>
<dbReference type="EMBL" id="CP035382">
    <property type="protein sequence ID" value="QDK20760.1"/>
    <property type="molecule type" value="Genomic_DNA"/>
</dbReference>
<dbReference type="CDD" id="cd00609">
    <property type="entry name" value="AAT_like"/>
    <property type="match status" value="1"/>
</dbReference>
<feature type="domain" description="Aminotransferase class I/classII large" evidence="7">
    <location>
        <begin position="58"/>
        <end position="389"/>
    </location>
</feature>
<comment type="subunit">
    <text evidence="3">Homodimer.</text>
</comment>
<dbReference type="Pfam" id="PF00155">
    <property type="entry name" value="Aminotran_1_2"/>
    <property type="match status" value="1"/>
</dbReference>
<evidence type="ECO:0000256" key="5">
    <source>
        <dbReference type="ARBA" id="ARBA00022679"/>
    </source>
</evidence>
<dbReference type="PANTHER" id="PTHR42790:SF19">
    <property type="entry name" value="KYNURENINE_ALPHA-AMINOADIPATE AMINOTRANSFERASE, MITOCHONDRIAL"/>
    <property type="match status" value="1"/>
</dbReference>
<evidence type="ECO:0000256" key="4">
    <source>
        <dbReference type="ARBA" id="ARBA00022576"/>
    </source>
</evidence>
<evidence type="ECO:0000256" key="1">
    <source>
        <dbReference type="ARBA" id="ARBA00001933"/>
    </source>
</evidence>
<dbReference type="InterPro" id="IPR004839">
    <property type="entry name" value="Aminotransferase_I/II_large"/>
</dbReference>
<evidence type="ECO:0000313" key="9">
    <source>
        <dbReference type="Proteomes" id="UP000317812"/>
    </source>
</evidence>
<keyword evidence="5" id="KW-0808">Transferase</keyword>
<dbReference type="GO" id="GO:0008483">
    <property type="term" value="F:transaminase activity"/>
    <property type="evidence" value="ECO:0007669"/>
    <property type="project" value="UniProtKB-KW"/>
</dbReference>
<evidence type="ECO:0000256" key="3">
    <source>
        <dbReference type="ARBA" id="ARBA00011738"/>
    </source>
</evidence>
<keyword evidence="6" id="KW-0663">Pyridoxal phosphate</keyword>
<proteinExistence type="inferred from homology"/>
<dbReference type="InterPro" id="IPR015424">
    <property type="entry name" value="PyrdxlP-dep_Trfase"/>
</dbReference>
<dbReference type="GO" id="GO:0030170">
    <property type="term" value="F:pyridoxal phosphate binding"/>
    <property type="evidence" value="ECO:0007669"/>
    <property type="project" value="InterPro"/>
</dbReference>
<dbReference type="InterPro" id="IPR015421">
    <property type="entry name" value="PyrdxlP-dep_Trfase_major"/>
</dbReference>
<dbReference type="SUPFAM" id="SSF53383">
    <property type="entry name" value="PLP-dependent transferases"/>
    <property type="match status" value="1"/>
</dbReference>